<gene>
    <name evidence="2" type="ORF">VPNG_05954</name>
</gene>
<dbReference type="InterPro" id="IPR010730">
    <property type="entry name" value="HET"/>
</dbReference>
<evidence type="ECO:0000259" key="1">
    <source>
        <dbReference type="Pfam" id="PF06985"/>
    </source>
</evidence>
<feature type="domain" description="Heterokaryon incompatibility" evidence="1">
    <location>
        <begin position="22"/>
        <end position="109"/>
    </location>
</feature>
<proteinExistence type="predicted"/>
<dbReference type="InParanoid" id="A0A423XAV8"/>
<evidence type="ECO:0000313" key="3">
    <source>
        <dbReference type="Proteomes" id="UP000285146"/>
    </source>
</evidence>
<sequence>MWLINATTLRLEQVVDEQQCRFVILSHTWMPRGEVSFQDMGDIKHVASRKPGFEKIRKTCEFARCHRFRYAWIDTCCIDKTSSAELSEAINSMFRWYQKAAICYVFLSDFEPLHIEDFNLDFLITQETLVEDKLRGCRWFTRGWTLQELIAPRYMNFFDKEWNFVGTKSGLSGPLHRITNIDESVLRDSSILHTIPVASRMSWAAGRETTRIEDMAYCLLGIFDINMPMLYGEGQKAFMRLQQRIASENADLSLFAWQCAEQREYSGLFADSPKDFAHCSKLITYHAQFSTNEIAITNIGMDGDLIEEAWADVCEMEAVKVELSPDEQDWSVPETASPIYVVPRLLPADVQRLSAMGDITIVLRHDKNLSALLASSEGHPAAAYFPAGLPV</sequence>
<protein>
    <recommendedName>
        <fullName evidence="1">Heterokaryon incompatibility domain-containing protein</fullName>
    </recommendedName>
</protein>
<dbReference type="AlphaFoldDB" id="A0A423XAV8"/>
<evidence type="ECO:0000313" key="2">
    <source>
        <dbReference type="EMBL" id="ROW13049.1"/>
    </source>
</evidence>
<name>A0A423XAV8_9PEZI</name>
<dbReference type="PANTHER" id="PTHR10622">
    <property type="entry name" value="HET DOMAIN-CONTAINING PROTEIN"/>
    <property type="match status" value="1"/>
</dbReference>
<keyword evidence="3" id="KW-1185">Reference proteome</keyword>
<dbReference type="Proteomes" id="UP000285146">
    <property type="component" value="Unassembled WGS sequence"/>
</dbReference>
<dbReference type="OrthoDB" id="20872at2759"/>
<organism evidence="2 3">
    <name type="scientific">Cytospora leucostoma</name>
    <dbReference type="NCBI Taxonomy" id="1230097"/>
    <lineage>
        <taxon>Eukaryota</taxon>
        <taxon>Fungi</taxon>
        <taxon>Dikarya</taxon>
        <taxon>Ascomycota</taxon>
        <taxon>Pezizomycotina</taxon>
        <taxon>Sordariomycetes</taxon>
        <taxon>Sordariomycetidae</taxon>
        <taxon>Diaporthales</taxon>
        <taxon>Cytosporaceae</taxon>
        <taxon>Cytospora</taxon>
    </lineage>
</organism>
<dbReference type="Pfam" id="PF06985">
    <property type="entry name" value="HET"/>
    <property type="match status" value="1"/>
</dbReference>
<dbReference type="STRING" id="1230097.A0A423XAV8"/>
<accession>A0A423XAV8</accession>
<dbReference type="PANTHER" id="PTHR10622:SF12">
    <property type="entry name" value="HET DOMAIN-CONTAINING PROTEIN"/>
    <property type="match status" value="1"/>
</dbReference>
<comment type="caution">
    <text evidence="2">The sequence shown here is derived from an EMBL/GenBank/DDBJ whole genome shotgun (WGS) entry which is preliminary data.</text>
</comment>
<reference evidence="2 3" key="1">
    <citation type="submission" date="2015-09" db="EMBL/GenBank/DDBJ databases">
        <title>Host preference determinants of Valsa canker pathogens revealed by comparative genomics.</title>
        <authorList>
            <person name="Yin Z."/>
            <person name="Huang L."/>
        </authorList>
    </citation>
    <scope>NUCLEOTIDE SEQUENCE [LARGE SCALE GENOMIC DNA]</scope>
    <source>
        <strain evidence="2 3">SXYLt</strain>
    </source>
</reference>
<dbReference type="EMBL" id="LKEB01000022">
    <property type="protein sequence ID" value="ROW13049.1"/>
    <property type="molecule type" value="Genomic_DNA"/>
</dbReference>